<dbReference type="Proteomes" id="UP000289857">
    <property type="component" value="Unassembled WGS sequence"/>
</dbReference>
<sequence length="42" mass="4980">MNFQEIFVYLLLGLSVAYLYERFKNRKKKNKDKNCGDNDCGC</sequence>
<accession>A0A4Q1KDV3</accession>
<comment type="caution">
    <text evidence="2">The sequence shown here is derived from an EMBL/GenBank/DDBJ whole genome shotgun (WGS) entry which is preliminary data.</text>
</comment>
<organism evidence="2 3">
    <name type="scientific">Flavobacterium stagni</name>
    <dbReference type="NCBI Taxonomy" id="2506421"/>
    <lineage>
        <taxon>Bacteria</taxon>
        <taxon>Pseudomonadati</taxon>
        <taxon>Bacteroidota</taxon>
        <taxon>Flavobacteriia</taxon>
        <taxon>Flavobacteriales</taxon>
        <taxon>Flavobacteriaceae</taxon>
        <taxon>Flavobacterium</taxon>
    </lineage>
</organism>
<gene>
    <name evidence="2" type="ORF">EQG61_03065</name>
</gene>
<dbReference type="EMBL" id="SBKN01000001">
    <property type="protein sequence ID" value="RXR24443.1"/>
    <property type="molecule type" value="Genomic_DNA"/>
</dbReference>
<keyword evidence="1" id="KW-0472">Membrane</keyword>
<keyword evidence="1" id="KW-1133">Transmembrane helix</keyword>
<protein>
    <submittedName>
        <fullName evidence="2">FeoB-associated Cys-rich membrane protein</fullName>
    </submittedName>
</protein>
<proteinExistence type="predicted"/>
<name>A0A4Q1KDV3_9FLAO</name>
<evidence type="ECO:0000313" key="3">
    <source>
        <dbReference type="Proteomes" id="UP000289857"/>
    </source>
</evidence>
<evidence type="ECO:0000313" key="2">
    <source>
        <dbReference type="EMBL" id="RXR24443.1"/>
    </source>
</evidence>
<reference evidence="3" key="1">
    <citation type="submission" date="2019-01" db="EMBL/GenBank/DDBJ databases">
        <title>Cytophagaceae bacterium strain CAR-16.</title>
        <authorList>
            <person name="Chen W.-M."/>
        </authorList>
    </citation>
    <scope>NUCLEOTIDE SEQUENCE [LARGE SCALE GENOMIC DNA]</scope>
    <source>
        <strain evidence="3">WWJ-16</strain>
    </source>
</reference>
<keyword evidence="1" id="KW-0812">Transmembrane</keyword>
<dbReference type="AlphaFoldDB" id="A0A4Q1KDV3"/>
<keyword evidence="3" id="KW-1185">Reference proteome</keyword>
<evidence type="ECO:0000256" key="1">
    <source>
        <dbReference type="SAM" id="Phobius"/>
    </source>
</evidence>
<feature type="transmembrane region" description="Helical" evidence="1">
    <location>
        <begin position="6"/>
        <end position="23"/>
    </location>
</feature>